<evidence type="ECO:0000313" key="1">
    <source>
        <dbReference type="EMBL" id="KAG9454915.1"/>
    </source>
</evidence>
<organism evidence="1 2">
    <name type="scientific">Aristolochia fimbriata</name>
    <name type="common">White veined hardy Dutchman's pipe vine</name>
    <dbReference type="NCBI Taxonomy" id="158543"/>
    <lineage>
        <taxon>Eukaryota</taxon>
        <taxon>Viridiplantae</taxon>
        <taxon>Streptophyta</taxon>
        <taxon>Embryophyta</taxon>
        <taxon>Tracheophyta</taxon>
        <taxon>Spermatophyta</taxon>
        <taxon>Magnoliopsida</taxon>
        <taxon>Magnoliidae</taxon>
        <taxon>Piperales</taxon>
        <taxon>Aristolochiaceae</taxon>
        <taxon>Aristolochia</taxon>
    </lineage>
</organism>
<comment type="caution">
    <text evidence="1">The sequence shown here is derived from an EMBL/GenBank/DDBJ whole genome shotgun (WGS) entry which is preliminary data.</text>
</comment>
<dbReference type="Proteomes" id="UP000825729">
    <property type="component" value="Unassembled WGS sequence"/>
</dbReference>
<proteinExistence type="predicted"/>
<name>A0AAV7F3L8_ARIFI</name>
<accession>A0AAV7F3L8</accession>
<reference evidence="1 2" key="1">
    <citation type="submission" date="2021-07" db="EMBL/GenBank/DDBJ databases">
        <title>The Aristolochia fimbriata genome: insights into angiosperm evolution, floral development and chemical biosynthesis.</title>
        <authorList>
            <person name="Jiao Y."/>
        </authorList>
    </citation>
    <scope>NUCLEOTIDE SEQUENCE [LARGE SCALE GENOMIC DNA]</scope>
    <source>
        <strain evidence="1">IBCAS-2021</strain>
        <tissue evidence="1">Leaf</tissue>
    </source>
</reference>
<dbReference type="AntiFam" id="ANF00038">
    <property type="entry name" value="Overlaps SRP RNA, same strand"/>
</dbReference>
<protein>
    <submittedName>
        <fullName evidence="1">Uncharacterized protein</fullName>
    </submittedName>
</protein>
<sequence length="127" mass="13908">MKAFQVLHGMVRKFCLNDGAATARFGIKMLPSSVTRACDPSGGVKVVWMVVRVAKVWAELYSETRPFQAVQSNPVAPAKAGLTLFLDRWAPREAGFTEQRQPPPVGSGRITSWLDSVQTRLANPGHT</sequence>
<evidence type="ECO:0000313" key="2">
    <source>
        <dbReference type="Proteomes" id="UP000825729"/>
    </source>
</evidence>
<dbReference type="EMBL" id="JAINDJ010000003">
    <property type="protein sequence ID" value="KAG9454915.1"/>
    <property type="molecule type" value="Genomic_DNA"/>
</dbReference>
<gene>
    <name evidence="1" type="ORF">H6P81_007819</name>
</gene>
<dbReference type="AlphaFoldDB" id="A0AAV7F3L8"/>
<keyword evidence="2" id="KW-1185">Reference proteome</keyword>